<evidence type="ECO:0000313" key="1">
    <source>
        <dbReference type="EMBL" id="KAH3786429.1"/>
    </source>
</evidence>
<sequence length="75" mass="8237">MVVLDGKGCRLEPPDGFTSILSAPSTAVLEYYQDLLKATTSSVVLNKTPMIEWENGYTIELNYSSNIVLDHKSTA</sequence>
<dbReference type="Proteomes" id="UP000828390">
    <property type="component" value="Unassembled WGS sequence"/>
</dbReference>
<reference evidence="1" key="2">
    <citation type="submission" date="2020-11" db="EMBL/GenBank/DDBJ databases">
        <authorList>
            <person name="McCartney M.A."/>
            <person name="Auch B."/>
            <person name="Kono T."/>
            <person name="Mallez S."/>
            <person name="Becker A."/>
            <person name="Gohl D.M."/>
            <person name="Silverstein K.A.T."/>
            <person name="Koren S."/>
            <person name="Bechman K.B."/>
            <person name="Herman A."/>
            <person name="Abrahante J.E."/>
            <person name="Garbe J."/>
        </authorList>
    </citation>
    <scope>NUCLEOTIDE SEQUENCE</scope>
    <source>
        <strain evidence="1">Duluth1</strain>
        <tissue evidence="1">Whole animal</tissue>
    </source>
</reference>
<name>A0A9D4ET48_DREPO</name>
<evidence type="ECO:0000313" key="2">
    <source>
        <dbReference type="Proteomes" id="UP000828390"/>
    </source>
</evidence>
<organism evidence="1 2">
    <name type="scientific">Dreissena polymorpha</name>
    <name type="common">Zebra mussel</name>
    <name type="synonym">Mytilus polymorpha</name>
    <dbReference type="NCBI Taxonomy" id="45954"/>
    <lineage>
        <taxon>Eukaryota</taxon>
        <taxon>Metazoa</taxon>
        <taxon>Spiralia</taxon>
        <taxon>Lophotrochozoa</taxon>
        <taxon>Mollusca</taxon>
        <taxon>Bivalvia</taxon>
        <taxon>Autobranchia</taxon>
        <taxon>Heteroconchia</taxon>
        <taxon>Euheterodonta</taxon>
        <taxon>Imparidentia</taxon>
        <taxon>Neoheterodontei</taxon>
        <taxon>Myida</taxon>
        <taxon>Dreissenoidea</taxon>
        <taxon>Dreissenidae</taxon>
        <taxon>Dreissena</taxon>
    </lineage>
</organism>
<protein>
    <submittedName>
        <fullName evidence="1">Uncharacterized protein</fullName>
    </submittedName>
</protein>
<dbReference type="EMBL" id="JAIWYP010000008">
    <property type="protein sequence ID" value="KAH3786429.1"/>
    <property type="molecule type" value="Genomic_DNA"/>
</dbReference>
<comment type="caution">
    <text evidence="1">The sequence shown here is derived from an EMBL/GenBank/DDBJ whole genome shotgun (WGS) entry which is preliminary data.</text>
</comment>
<dbReference type="AlphaFoldDB" id="A0A9D4ET48"/>
<reference evidence="1" key="1">
    <citation type="journal article" date="2019" name="bioRxiv">
        <title>The Genome of the Zebra Mussel, Dreissena polymorpha: A Resource for Invasive Species Research.</title>
        <authorList>
            <person name="McCartney M.A."/>
            <person name="Auch B."/>
            <person name="Kono T."/>
            <person name="Mallez S."/>
            <person name="Zhang Y."/>
            <person name="Obille A."/>
            <person name="Becker A."/>
            <person name="Abrahante J.E."/>
            <person name="Garbe J."/>
            <person name="Badalamenti J.P."/>
            <person name="Herman A."/>
            <person name="Mangelson H."/>
            <person name="Liachko I."/>
            <person name="Sullivan S."/>
            <person name="Sone E.D."/>
            <person name="Koren S."/>
            <person name="Silverstein K.A.T."/>
            <person name="Beckman K.B."/>
            <person name="Gohl D.M."/>
        </authorList>
    </citation>
    <scope>NUCLEOTIDE SEQUENCE</scope>
    <source>
        <strain evidence="1">Duluth1</strain>
        <tissue evidence="1">Whole animal</tissue>
    </source>
</reference>
<proteinExistence type="predicted"/>
<keyword evidence="2" id="KW-1185">Reference proteome</keyword>
<gene>
    <name evidence="1" type="ORF">DPMN_164536</name>
</gene>
<accession>A0A9D4ET48</accession>